<dbReference type="Proteomes" id="UP000053038">
    <property type="component" value="Unassembled WGS sequence"/>
</dbReference>
<sequence length="72" mass="8447">MRGCYYNDGVINRFSLAITKMFQLGRYQQMGQLPHVDFYSVYCWFYSEQYDQSSASKKNENILIQGISIGSR</sequence>
<evidence type="ECO:0000313" key="1">
    <source>
        <dbReference type="EMBL" id="KHN53551.1"/>
    </source>
</evidence>
<proteinExistence type="predicted"/>
<comment type="caution">
    <text evidence="1">The sequence shown here is derived from an EMBL/GenBank/DDBJ whole genome shotgun (WGS) entry which is preliminary data.</text>
</comment>
<accession>A0A7V8IKC0</accession>
<dbReference type="EMBL" id="JSXC01000017">
    <property type="protein sequence ID" value="KHN53551.1"/>
    <property type="molecule type" value="Genomic_DNA"/>
</dbReference>
<protein>
    <submittedName>
        <fullName evidence="1">Uncharacterized protein</fullName>
    </submittedName>
</protein>
<gene>
    <name evidence="1" type="ORF">OI69_05945</name>
</gene>
<organism evidence="1 2">
    <name type="scientific">Pectobacterium fontis</name>
    <dbReference type="NCBI Taxonomy" id="2558042"/>
    <lineage>
        <taxon>Bacteria</taxon>
        <taxon>Pseudomonadati</taxon>
        <taxon>Pseudomonadota</taxon>
        <taxon>Gammaproteobacteria</taxon>
        <taxon>Enterobacterales</taxon>
        <taxon>Pectobacteriaceae</taxon>
        <taxon>Pectobacterium</taxon>
    </lineage>
</organism>
<reference evidence="1 2" key="1">
    <citation type="submission" date="2014-10" db="EMBL/GenBank/DDBJ databases">
        <title>Genome sequence of Pectobacterium carotovorum M022.</title>
        <authorList>
            <person name="Chan K.-G."/>
            <person name="Tan W.-S."/>
        </authorList>
    </citation>
    <scope>NUCLEOTIDE SEQUENCE [LARGE SCALE GENOMIC DNA]</scope>
    <source>
        <strain evidence="1 2">M022</strain>
    </source>
</reference>
<name>A0A7V8IKC0_9GAMM</name>
<keyword evidence="2" id="KW-1185">Reference proteome</keyword>
<dbReference type="AlphaFoldDB" id="A0A7V8IKC0"/>
<evidence type="ECO:0000313" key="2">
    <source>
        <dbReference type="Proteomes" id="UP000053038"/>
    </source>
</evidence>